<sequence>MKRPIMMIAGTLAAASLLAGCQQETNAPESVRPVLSMLAKPDSGDSTIAVGVVEPRYKTNLGFRVLGRLTSRPVYVGDIVGEGQIIGTIDPTALDLAVRAAKAQLAKAEAQLATARATEERQRTLITSEATTKQTLDNAEQARAGAEASVAQEQASLTKAIEQLGYAQIKADFGGVVTAVGAEVGQVVSPGQTVVTVARPDIREAVVDIGEDFPVPLEVGLAFTVSLQLLPAVEVEGRIREIAPQADALTRLRRVRIALENPPESFRLGATVTARLGKDQGKVLRLPASAVLSKDGAEFVWVVDQTTGTVSLQKIDGVAEPAGIRVTGGLAAGARIVTAGVHSLKPGQHVRIQQDQQP</sequence>
<feature type="chain" id="PRO_5006435585" evidence="3">
    <location>
        <begin position="20"/>
        <end position="358"/>
    </location>
</feature>
<dbReference type="STRING" id="989370.AOQ71_22375"/>
<dbReference type="Gene3D" id="1.10.287.470">
    <property type="entry name" value="Helix hairpin bin"/>
    <property type="match status" value="1"/>
</dbReference>
<feature type="coiled-coil region" evidence="2">
    <location>
        <begin position="98"/>
        <end position="156"/>
    </location>
</feature>
<feature type="domain" description="CusB-like beta-barrel" evidence="6">
    <location>
        <begin position="216"/>
        <end position="278"/>
    </location>
</feature>
<dbReference type="Gene3D" id="2.40.50.100">
    <property type="match status" value="1"/>
</dbReference>
<dbReference type="PANTHER" id="PTHR30469:SF15">
    <property type="entry name" value="HLYD FAMILY OF SECRETION PROTEINS"/>
    <property type="match status" value="1"/>
</dbReference>
<feature type="signal peptide" evidence="3">
    <location>
        <begin position="1"/>
        <end position="19"/>
    </location>
</feature>
<comment type="similarity">
    <text evidence="1">Belongs to the membrane fusion protein (MFP) (TC 8.A.1) family.</text>
</comment>
<evidence type="ECO:0000313" key="8">
    <source>
        <dbReference type="Proteomes" id="UP000051936"/>
    </source>
</evidence>
<protein>
    <submittedName>
        <fullName evidence="7">Hemolysin secretion protein D</fullName>
    </submittedName>
</protein>
<dbReference type="Gene3D" id="2.40.420.20">
    <property type="match status" value="1"/>
</dbReference>
<dbReference type="GO" id="GO:1990281">
    <property type="term" value="C:efflux pump complex"/>
    <property type="evidence" value="ECO:0007669"/>
    <property type="project" value="TreeGrafter"/>
</dbReference>
<evidence type="ECO:0000256" key="1">
    <source>
        <dbReference type="ARBA" id="ARBA00009477"/>
    </source>
</evidence>
<dbReference type="Pfam" id="PF25876">
    <property type="entry name" value="HH_MFP_RND"/>
    <property type="match status" value="1"/>
</dbReference>
<evidence type="ECO:0000259" key="5">
    <source>
        <dbReference type="Pfam" id="PF25917"/>
    </source>
</evidence>
<dbReference type="GO" id="GO:0015562">
    <property type="term" value="F:efflux transmembrane transporter activity"/>
    <property type="evidence" value="ECO:0007669"/>
    <property type="project" value="TreeGrafter"/>
</dbReference>
<dbReference type="AlphaFoldDB" id="A0A0R3DLU7"/>
<evidence type="ECO:0000259" key="6">
    <source>
        <dbReference type="Pfam" id="PF25954"/>
    </source>
</evidence>
<dbReference type="PROSITE" id="PS51257">
    <property type="entry name" value="PROKAR_LIPOPROTEIN"/>
    <property type="match status" value="1"/>
</dbReference>
<comment type="caution">
    <text evidence="7">The sequence shown here is derived from an EMBL/GenBank/DDBJ whole genome shotgun (WGS) entry which is preliminary data.</text>
</comment>
<dbReference type="InterPro" id="IPR058792">
    <property type="entry name" value="Beta-barrel_RND_2"/>
</dbReference>
<dbReference type="Gene3D" id="2.40.30.170">
    <property type="match status" value="1"/>
</dbReference>
<dbReference type="OrthoDB" id="9813967at2"/>
<dbReference type="RefSeq" id="WP_057751073.1">
    <property type="nucleotide sequence ID" value="NZ_LJYG01000094.1"/>
</dbReference>
<dbReference type="SUPFAM" id="SSF111369">
    <property type="entry name" value="HlyD-like secretion proteins"/>
    <property type="match status" value="1"/>
</dbReference>
<dbReference type="InterPro" id="IPR058624">
    <property type="entry name" value="MdtA-like_HH"/>
</dbReference>
<name>A0A0R3DLU7_9BRAD</name>
<dbReference type="EMBL" id="LJYG01000094">
    <property type="protein sequence ID" value="KRQ08242.1"/>
    <property type="molecule type" value="Genomic_DNA"/>
</dbReference>
<proteinExistence type="inferred from homology"/>
<reference evidence="7 8" key="1">
    <citation type="submission" date="2015-09" db="EMBL/GenBank/DDBJ databases">
        <title>Draft Genome Sequence of Bradyrhizobium manausense Strain BR 3351T, a Novel Symbiotic Nitrogen-Fixing Alphaproteobacterium Isolated from Brazilian Amazon Rain Forest.</title>
        <authorList>
            <person name="De Araujo J.L."/>
            <person name="Zilli J.E."/>
        </authorList>
    </citation>
    <scope>NUCLEOTIDE SEQUENCE [LARGE SCALE GENOMIC DNA]</scope>
    <source>
        <strain evidence="7 8">BR3351</strain>
    </source>
</reference>
<keyword evidence="3" id="KW-0732">Signal</keyword>
<evidence type="ECO:0000313" key="7">
    <source>
        <dbReference type="EMBL" id="KRQ08242.1"/>
    </source>
</evidence>
<feature type="domain" description="Multidrug resistance protein MdtA-like alpha-helical hairpin" evidence="4">
    <location>
        <begin position="99"/>
        <end position="167"/>
    </location>
</feature>
<dbReference type="Pfam" id="PF25954">
    <property type="entry name" value="Beta-barrel_RND_2"/>
    <property type="match status" value="1"/>
</dbReference>
<dbReference type="NCBIfam" id="TIGR01730">
    <property type="entry name" value="RND_mfp"/>
    <property type="match status" value="1"/>
</dbReference>
<accession>A0A0R3DLU7</accession>
<keyword evidence="2" id="KW-0175">Coiled coil</keyword>
<feature type="domain" description="Multidrug resistance protein MdtA-like barrel-sandwich hybrid" evidence="5">
    <location>
        <begin position="61"/>
        <end position="196"/>
    </location>
</feature>
<dbReference type="InterPro" id="IPR058625">
    <property type="entry name" value="MdtA-like_BSH"/>
</dbReference>
<dbReference type="Proteomes" id="UP000051936">
    <property type="component" value="Unassembled WGS sequence"/>
</dbReference>
<dbReference type="Pfam" id="PF25917">
    <property type="entry name" value="BSH_RND"/>
    <property type="match status" value="1"/>
</dbReference>
<dbReference type="InterPro" id="IPR006143">
    <property type="entry name" value="RND_pump_MFP"/>
</dbReference>
<evidence type="ECO:0000256" key="3">
    <source>
        <dbReference type="SAM" id="SignalP"/>
    </source>
</evidence>
<keyword evidence="8" id="KW-1185">Reference proteome</keyword>
<gene>
    <name evidence="7" type="ORF">AOQ71_22375</name>
</gene>
<evidence type="ECO:0000259" key="4">
    <source>
        <dbReference type="Pfam" id="PF25876"/>
    </source>
</evidence>
<dbReference type="PANTHER" id="PTHR30469">
    <property type="entry name" value="MULTIDRUG RESISTANCE PROTEIN MDTA"/>
    <property type="match status" value="1"/>
</dbReference>
<organism evidence="7 8">
    <name type="scientific">Bradyrhizobium manausense</name>
    <dbReference type="NCBI Taxonomy" id="989370"/>
    <lineage>
        <taxon>Bacteria</taxon>
        <taxon>Pseudomonadati</taxon>
        <taxon>Pseudomonadota</taxon>
        <taxon>Alphaproteobacteria</taxon>
        <taxon>Hyphomicrobiales</taxon>
        <taxon>Nitrobacteraceae</taxon>
        <taxon>Bradyrhizobium</taxon>
    </lineage>
</organism>
<evidence type="ECO:0000256" key="2">
    <source>
        <dbReference type="SAM" id="Coils"/>
    </source>
</evidence>